<dbReference type="PROSITE" id="PS51257">
    <property type="entry name" value="PROKAR_LIPOPROTEIN"/>
    <property type="match status" value="1"/>
</dbReference>
<name>A0A0W0EVL4_MONRR</name>
<evidence type="ECO:0000256" key="1">
    <source>
        <dbReference type="ARBA" id="ARBA00001933"/>
    </source>
</evidence>
<evidence type="ECO:0000256" key="5">
    <source>
        <dbReference type="ARBA" id="ARBA00022898"/>
    </source>
</evidence>
<comment type="similarity">
    <text evidence="2">Belongs to the class-I pyridoxal-phosphate-dependent aminotransferase family.</text>
</comment>
<dbReference type="InterPro" id="IPR015424">
    <property type="entry name" value="PyrdxlP-dep_Trfase"/>
</dbReference>
<dbReference type="GO" id="GO:0008483">
    <property type="term" value="F:transaminase activity"/>
    <property type="evidence" value="ECO:0007669"/>
    <property type="project" value="UniProtKB-KW"/>
</dbReference>
<dbReference type="EMBL" id="LATX01002507">
    <property type="protein sequence ID" value="KTB28037.1"/>
    <property type="molecule type" value="Genomic_DNA"/>
</dbReference>
<proteinExistence type="inferred from homology"/>
<sequence length="401" mass="45228">MRPYIVMVGFSTGMGSFLFGCVYDTGIITTNIAHDSAKEYEYEMTRSDTATLQQQIEDAQSIEGYFTIYEPTMISLAGGINKSLLHPAPGTARGSEKLSVFIRKFTEDVLKTSLLRFRDFAALGKYRRMEQVVSLRGEARDYVLVEQYTYPSAQALCAPTGCQGVPMAMDQDSIIPRGVGEASWELGRGRKGWEKAFFVIYHSGWSKPYWRNIAYIIVICEDDPYYFLQLPAYAPSEHRIAKEAVEMILRKLVKSLVPTFLSLDNQGRVIRLETFSKTLGPGNCLGYFVRNPLFAERLLRATEVMSQMPSGWSQKVVEELLAIWNQEGSSRWLAGVMNDVVALPKGCGARDNSTSLFSYNYPKISAGMFLWIKLDLAHNPAYQKMKASGTVNAEEIWERDF</sequence>
<comment type="caution">
    <text evidence="6">The sequence shown here is derived from an EMBL/GenBank/DDBJ whole genome shotgun (WGS) entry which is preliminary data.</text>
</comment>
<reference evidence="6 7" key="1">
    <citation type="submission" date="2015-12" db="EMBL/GenBank/DDBJ databases">
        <title>Draft genome sequence of Moniliophthora roreri, the causal agent of frosty pod rot of cacao.</title>
        <authorList>
            <person name="Aime M.C."/>
            <person name="Diaz-Valderrama J.R."/>
            <person name="Kijpornyongpan T."/>
            <person name="Phillips-Mora W."/>
        </authorList>
    </citation>
    <scope>NUCLEOTIDE SEQUENCE [LARGE SCALE GENOMIC DNA]</scope>
    <source>
        <strain evidence="6 7">MCA 2952</strain>
    </source>
</reference>
<dbReference type="AlphaFoldDB" id="A0A0W0EVL4"/>
<gene>
    <name evidence="6" type="ORF">WG66_19398</name>
</gene>
<dbReference type="Gene3D" id="3.40.640.10">
    <property type="entry name" value="Type I PLP-dependent aspartate aminotransferase-like (Major domain)"/>
    <property type="match status" value="2"/>
</dbReference>
<keyword evidence="5" id="KW-0663">Pyridoxal phosphate</keyword>
<dbReference type="Proteomes" id="UP000054988">
    <property type="component" value="Unassembled WGS sequence"/>
</dbReference>
<dbReference type="PANTHER" id="PTHR42790:SF19">
    <property type="entry name" value="KYNURENINE_ALPHA-AMINOADIPATE AMINOTRANSFERASE, MITOCHONDRIAL"/>
    <property type="match status" value="1"/>
</dbReference>
<dbReference type="GO" id="GO:1901605">
    <property type="term" value="P:alpha-amino acid metabolic process"/>
    <property type="evidence" value="ECO:0007669"/>
    <property type="project" value="TreeGrafter"/>
</dbReference>
<evidence type="ECO:0000256" key="4">
    <source>
        <dbReference type="ARBA" id="ARBA00022679"/>
    </source>
</evidence>
<protein>
    <submittedName>
        <fullName evidence="6">Putative PLP-dependent transferase</fullName>
    </submittedName>
</protein>
<keyword evidence="4 6" id="KW-0808">Transferase</keyword>
<evidence type="ECO:0000256" key="3">
    <source>
        <dbReference type="ARBA" id="ARBA00022576"/>
    </source>
</evidence>
<dbReference type="InterPro" id="IPR050859">
    <property type="entry name" value="Class-I_PLP-dep_aminotransf"/>
</dbReference>
<dbReference type="SUPFAM" id="SSF53383">
    <property type="entry name" value="PLP-dependent transferases"/>
    <property type="match status" value="1"/>
</dbReference>
<evidence type="ECO:0000256" key="2">
    <source>
        <dbReference type="ARBA" id="ARBA00007441"/>
    </source>
</evidence>
<dbReference type="InterPro" id="IPR015421">
    <property type="entry name" value="PyrdxlP-dep_Trfase_major"/>
</dbReference>
<evidence type="ECO:0000313" key="7">
    <source>
        <dbReference type="Proteomes" id="UP000054988"/>
    </source>
</evidence>
<comment type="cofactor">
    <cofactor evidence="1">
        <name>pyridoxal 5'-phosphate</name>
        <dbReference type="ChEBI" id="CHEBI:597326"/>
    </cofactor>
</comment>
<keyword evidence="3" id="KW-0032">Aminotransferase</keyword>
<dbReference type="PANTHER" id="PTHR42790">
    <property type="entry name" value="AMINOTRANSFERASE"/>
    <property type="match status" value="1"/>
</dbReference>
<organism evidence="6 7">
    <name type="scientific">Moniliophthora roreri</name>
    <name type="common">Frosty pod rot fungus</name>
    <name type="synonym">Monilia roreri</name>
    <dbReference type="NCBI Taxonomy" id="221103"/>
    <lineage>
        <taxon>Eukaryota</taxon>
        <taxon>Fungi</taxon>
        <taxon>Dikarya</taxon>
        <taxon>Basidiomycota</taxon>
        <taxon>Agaricomycotina</taxon>
        <taxon>Agaricomycetes</taxon>
        <taxon>Agaricomycetidae</taxon>
        <taxon>Agaricales</taxon>
        <taxon>Marasmiineae</taxon>
        <taxon>Marasmiaceae</taxon>
        <taxon>Moniliophthora</taxon>
    </lineage>
</organism>
<accession>A0A0W0EVL4</accession>
<evidence type="ECO:0000313" key="6">
    <source>
        <dbReference type="EMBL" id="KTB28037.1"/>
    </source>
</evidence>